<dbReference type="InterPro" id="IPR019734">
    <property type="entry name" value="TPR_rpt"/>
</dbReference>
<accession>A0A0G4K7M2</accession>
<dbReference type="Gene3D" id="1.25.40.10">
    <property type="entry name" value="Tetratricopeptide repeat domain"/>
    <property type="match status" value="1"/>
</dbReference>
<evidence type="ECO:0000313" key="2">
    <source>
        <dbReference type="EMBL" id="CRF33609.1"/>
    </source>
</evidence>
<reference evidence="3" key="1">
    <citation type="submission" date="2015-04" db="EMBL/GenBank/DDBJ databases">
        <authorList>
            <person name="Mushtaq Mamoona"/>
        </authorList>
    </citation>
    <scope>NUCLEOTIDE SEQUENCE [LARGE SCALE GENOMIC DNA]</scope>
    <source>
        <strain evidence="3">AN4859/03</strain>
    </source>
</reference>
<dbReference type="Proteomes" id="UP000043763">
    <property type="component" value="Unassembled WGS sequence"/>
</dbReference>
<dbReference type="EMBL" id="CVLB01000001">
    <property type="protein sequence ID" value="CRF33609.1"/>
    <property type="molecule type" value="Genomic_DNA"/>
</dbReference>
<feature type="repeat" description="TPR" evidence="1">
    <location>
        <begin position="128"/>
        <end position="161"/>
    </location>
</feature>
<protein>
    <submittedName>
        <fullName evidence="2">Uncharacterized protein</fullName>
    </submittedName>
</protein>
<dbReference type="OrthoDB" id="305805at2"/>
<dbReference type="SUPFAM" id="SSF48452">
    <property type="entry name" value="TPR-like"/>
    <property type="match status" value="1"/>
</dbReference>
<dbReference type="AlphaFoldDB" id="A0A0G4K7M2"/>
<name>A0A0G4K7M2_9SPIR</name>
<dbReference type="RefSeq" id="WP_048594777.1">
    <property type="nucleotide sequence ID" value="NZ_CVLB01000001.1"/>
</dbReference>
<organism evidence="2 3">
    <name type="scientific">Brachyspira suanatina</name>
    <dbReference type="NCBI Taxonomy" id="381802"/>
    <lineage>
        <taxon>Bacteria</taxon>
        <taxon>Pseudomonadati</taxon>
        <taxon>Spirochaetota</taxon>
        <taxon>Spirochaetia</taxon>
        <taxon>Brachyspirales</taxon>
        <taxon>Brachyspiraceae</taxon>
        <taxon>Brachyspira</taxon>
    </lineage>
</organism>
<gene>
    <name evidence="2" type="ORF">BRSU_1553</name>
</gene>
<evidence type="ECO:0000256" key="1">
    <source>
        <dbReference type="PROSITE-ProRule" id="PRU00339"/>
    </source>
</evidence>
<keyword evidence="3" id="KW-1185">Reference proteome</keyword>
<sequence length="326" mass="39099">MEEELFSRKESVKDIFNIIETKLKQGLFTESMEDFDRIMSKDFECENLYENISCVKFWINRLDKFKSVERNCIEYCKLLDSTYKKFNVFVHGKSYDENLISINAIHYYVYNKIIELIMQRSTNDIEGTEELRLLSNAFIELKDYSRALKSYEYLNTIEPYNSRTLSYIAMIYDKLGDEKKCKMYIREALFYDPLSIEFENISIEVVREIRDIIIKRGIHNNSQEEIILWMSAYGELMNILDVKRPLNEQEEFDLRRNISRLEADYRKIKLRETTAPKLLSSYAFLTTYLIMRQNDSDVEEVKVWGRKMAVIDKDLLQYYIKILDKE</sequence>
<dbReference type="InterPro" id="IPR011990">
    <property type="entry name" value="TPR-like_helical_dom_sf"/>
</dbReference>
<keyword evidence="1" id="KW-0802">TPR repeat</keyword>
<evidence type="ECO:0000313" key="3">
    <source>
        <dbReference type="Proteomes" id="UP000043763"/>
    </source>
</evidence>
<dbReference type="PROSITE" id="PS50005">
    <property type="entry name" value="TPR"/>
    <property type="match status" value="1"/>
</dbReference>
<proteinExistence type="predicted"/>